<gene>
    <name evidence="1" type="ORF">FJT64_005601</name>
</gene>
<accession>A0A6A4VTM3</accession>
<dbReference type="EMBL" id="VIIS01001519">
    <property type="protein sequence ID" value="KAF0296993.1"/>
    <property type="molecule type" value="Genomic_DNA"/>
</dbReference>
<protein>
    <submittedName>
        <fullName evidence="1">Uncharacterized protein</fullName>
    </submittedName>
</protein>
<dbReference type="Proteomes" id="UP000440578">
    <property type="component" value="Unassembled WGS sequence"/>
</dbReference>
<name>A0A6A4VTM3_AMPAM</name>
<reference evidence="1 2" key="1">
    <citation type="submission" date="2019-07" db="EMBL/GenBank/DDBJ databases">
        <title>Draft genome assembly of a fouling barnacle, Amphibalanus amphitrite (Darwin, 1854): The first reference genome for Thecostraca.</title>
        <authorList>
            <person name="Kim W."/>
        </authorList>
    </citation>
    <scope>NUCLEOTIDE SEQUENCE [LARGE SCALE GENOMIC DNA]</scope>
    <source>
        <strain evidence="1">SNU_AA5</strain>
        <tissue evidence="1">Soma without cirri and trophi</tissue>
    </source>
</reference>
<evidence type="ECO:0000313" key="2">
    <source>
        <dbReference type="Proteomes" id="UP000440578"/>
    </source>
</evidence>
<comment type="caution">
    <text evidence="1">The sequence shown here is derived from an EMBL/GenBank/DDBJ whole genome shotgun (WGS) entry which is preliminary data.</text>
</comment>
<evidence type="ECO:0000313" key="1">
    <source>
        <dbReference type="EMBL" id="KAF0296993.1"/>
    </source>
</evidence>
<organism evidence="1 2">
    <name type="scientific">Amphibalanus amphitrite</name>
    <name type="common">Striped barnacle</name>
    <name type="synonym">Balanus amphitrite</name>
    <dbReference type="NCBI Taxonomy" id="1232801"/>
    <lineage>
        <taxon>Eukaryota</taxon>
        <taxon>Metazoa</taxon>
        <taxon>Ecdysozoa</taxon>
        <taxon>Arthropoda</taxon>
        <taxon>Crustacea</taxon>
        <taxon>Multicrustacea</taxon>
        <taxon>Cirripedia</taxon>
        <taxon>Thoracica</taxon>
        <taxon>Thoracicalcarea</taxon>
        <taxon>Balanomorpha</taxon>
        <taxon>Balanoidea</taxon>
        <taxon>Balanidae</taxon>
        <taxon>Amphibalaninae</taxon>
        <taxon>Amphibalanus</taxon>
    </lineage>
</organism>
<dbReference type="AlphaFoldDB" id="A0A6A4VTM3"/>
<keyword evidence="2" id="KW-1185">Reference proteome</keyword>
<dbReference type="OrthoDB" id="6385553at2759"/>
<sequence>MANCFTHGHHLPRTTSQWDSALVWCLQHSDKDINPGPPPPPPPTVEREWRETLHRMRRTNFSCLYSAMDDGPSYKAVTDPPFTASTEKRLQFDDKFQHPLYEPTSLRHAVEQPVTGVIPRTYAPPYVPLPGAPADQVAEYEKYEAARRRWQGTTSARAETPGHTVFH</sequence>
<proteinExistence type="predicted"/>